<dbReference type="AlphaFoldDB" id="E1R9H5"/>
<dbReference type="PANTHER" id="PTHR30024:SF46">
    <property type="entry name" value="ABC TRANSPORTER, SUBSTRATE-BINDING LIPOPROTEIN"/>
    <property type="match status" value="1"/>
</dbReference>
<evidence type="ECO:0000313" key="2">
    <source>
        <dbReference type="EMBL" id="ADK83144.1"/>
    </source>
</evidence>
<dbReference type="RefSeq" id="WP_013256600.1">
    <property type="nucleotide sequence ID" value="NC_014364.1"/>
</dbReference>
<protein>
    <recommendedName>
        <fullName evidence="1">SsuA/THI5-like domain-containing protein</fullName>
    </recommendedName>
</protein>
<dbReference type="EMBL" id="CP002116">
    <property type="protein sequence ID" value="ADK83144.1"/>
    <property type="molecule type" value="Genomic_DNA"/>
</dbReference>
<dbReference type="Proteomes" id="UP000002318">
    <property type="component" value="Chromosome"/>
</dbReference>
<dbReference type="HOGENOM" id="CLU_062584_0_0_12"/>
<dbReference type="SUPFAM" id="SSF53850">
    <property type="entry name" value="Periplasmic binding protein-like II"/>
    <property type="match status" value="1"/>
</dbReference>
<dbReference type="Pfam" id="PF09084">
    <property type="entry name" value="NMT1"/>
    <property type="match status" value="1"/>
</dbReference>
<dbReference type="eggNOG" id="COG0715">
    <property type="taxonomic scope" value="Bacteria"/>
</dbReference>
<organism evidence="2 3">
    <name type="scientific">Sediminispirochaeta smaragdinae (strain DSM 11293 / JCM 15392 / SEBR 4228)</name>
    <name type="common">Spirochaeta smaragdinae</name>
    <dbReference type="NCBI Taxonomy" id="573413"/>
    <lineage>
        <taxon>Bacteria</taxon>
        <taxon>Pseudomonadati</taxon>
        <taxon>Spirochaetota</taxon>
        <taxon>Spirochaetia</taxon>
        <taxon>Spirochaetales</taxon>
        <taxon>Spirochaetaceae</taxon>
        <taxon>Sediminispirochaeta</taxon>
    </lineage>
</organism>
<evidence type="ECO:0000313" key="3">
    <source>
        <dbReference type="Proteomes" id="UP000002318"/>
    </source>
</evidence>
<dbReference type="KEGG" id="ssm:Spirs_4062"/>
<name>E1R9H5_SEDSS</name>
<gene>
    <name evidence="2" type="ordered locus">Spirs_4062</name>
</gene>
<evidence type="ECO:0000259" key="1">
    <source>
        <dbReference type="Pfam" id="PF09084"/>
    </source>
</evidence>
<sequence length="337" mass="37620">MKKRNIILLYLVVLTTTVVSLLYAGGSQEKKRAENSSVISDPLTITCGIPTAPPALPLLRMIETQALGEYVHFEYTLWTSPEQLVSMLQGKEGDMFAFPLTLAAKLYNKGIGLALTNVNTWGVTYFTTIDPDFKDWTDLKGKTIYIPLRSSPPDCLTQVFLQNAGVDLKKDIEIIYSTQAEIANLMAAGKIEYATQIEPQCTMSMMKNPEIRSVFSFTECWQELKQNDTDQPNAGWGVRTSFIEAHPELMAQFEAEYKKAVEWVVTNPAEAAQLAHEKLHMSAAVFEKGIPRMGIRYQTAQEAKDDCIALFTLLYSFDPKTIGGKIPDGGLYYDGQD</sequence>
<dbReference type="PANTHER" id="PTHR30024">
    <property type="entry name" value="ALIPHATIC SULFONATES-BINDING PROTEIN-RELATED"/>
    <property type="match status" value="1"/>
</dbReference>
<feature type="domain" description="SsuA/THI5-like" evidence="1">
    <location>
        <begin position="126"/>
        <end position="271"/>
    </location>
</feature>
<proteinExistence type="predicted"/>
<dbReference type="STRING" id="573413.Spirs_4062"/>
<reference evidence="2 3" key="1">
    <citation type="journal article" date="2010" name="Stand. Genomic Sci.">
        <title>Complete genome sequence of Spirochaeta smaragdinae type strain (SEBR 4228).</title>
        <authorList>
            <person name="Mavromatis K."/>
            <person name="Yasawong M."/>
            <person name="Chertkov O."/>
            <person name="Lapidus A."/>
            <person name="Lucas S."/>
            <person name="Nolan M."/>
            <person name="Del Rio T.G."/>
            <person name="Tice H."/>
            <person name="Cheng J.F."/>
            <person name="Pitluck S."/>
            <person name="Liolios K."/>
            <person name="Ivanova N."/>
            <person name="Tapia R."/>
            <person name="Han C."/>
            <person name="Bruce D."/>
            <person name="Goodwin L."/>
            <person name="Pati A."/>
            <person name="Chen A."/>
            <person name="Palaniappan K."/>
            <person name="Land M."/>
            <person name="Hauser L."/>
            <person name="Chang Y.J."/>
            <person name="Jeffries C.D."/>
            <person name="Detter J.C."/>
            <person name="Rohde M."/>
            <person name="Brambilla E."/>
            <person name="Spring S."/>
            <person name="Goker M."/>
            <person name="Sikorski J."/>
            <person name="Woyke T."/>
            <person name="Bristow J."/>
            <person name="Eisen J.A."/>
            <person name="Markowitz V."/>
            <person name="Hugenholtz P."/>
            <person name="Klenk H.P."/>
            <person name="Kyrpides N.C."/>
        </authorList>
    </citation>
    <scope>NUCLEOTIDE SEQUENCE [LARGE SCALE GENOMIC DNA]</scope>
    <source>
        <strain evidence="3">DSM 11293 / JCM 15392 / SEBR 4228</strain>
    </source>
</reference>
<dbReference type="InterPro" id="IPR027024">
    <property type="entry name" value="UCP027386_ABC_sbc_TM0202"/>
</dbReference>
<dbReference type="Gene3D" id="3.40.190.10">
    <property type="entry name" value="Periplasmic binding protein-like II"/>
    <property type="match status" value="2"/>
</dbReference>
<keyword evidence="3" id="KW-1185">Reference proteome</keyword>
<dbReference type="OrthoDB" id="9814375at2"/>
<accession>E1R9H5</accession>
<dbReference type="PIRSF" id="PIRSF027386">
    <property type="entry name" value="UCP027386_ABC_sbc_TM0202"/>
    <property type="match status" value="1"/>
</dbReference>
<dbReference type="InterPro" id="IPR015168">
    <property type="entry name" value="SsuA/THI5"/>
</dbReference>